<dbReference type="AlphaFoldDB" id="A0A1V2A7Y9"/>
<protein>
    <submittedName>
        <fullName evidence="2">Uncharacterized protein</fullName>
    </submittedName>
</protein>
<proteinExistence type="predicted"/>
<dbReference type="Proteomes" id="UP000188613">
    <property type="component" value="Unassembled WGS sequence"/>
</dbReference>
<name>A0A1V2A7Y9_9BACI</name>
<keyword evidence="1" id="KW-0812">Transmembrane</keyword>
<dbReference type="RefSeq" id="WP_076765314.1">
    <property type="nucleotide sequence ID" value="NZ_MSFI01000012.1"/>
</dbReference>
<evidence type="ECO:0000313" key="2">
    <source>
        <dbReference type="EMBL" id="OMP67050.1"/>
    </source>
</evidence>
<comment type="caution">
    <text evidence="2">The sequence shown here is derived from an EMBL/GenBank/DDBJ whole genome shotgun (WGS) entry which is preliminary data.</text>
</comment>
<dbReference type="EMBL" id="MSFI01000012">
    <property type="protein sequence ID" value="OMP67050.1"/>
    <property type="molecule type" value="Genomic_DNA"/>
</dbReference>
<dbReference type="OrthoDB" id="2974327at2"/>
<accession>A0A1V2A7Y9</accession>
<sequence length="65" mass="7149">MGLQEHDITDDVISLLDVITILLLEENPILGIVLVALLKTVTEDRLARISLILLVIILGTTKSEQ</sequence>
<keyword evidence="1" id="KW-0472">Membrane</keyword>
<evidence type="ECO:0000256" key="1">
    <source>
        <dbReference type="SAM" id="Phobius"/>
    </source>
</evidence>
<evidence type="ECO:0000313" key="3">
    <source>
        <dbReference type="Proteomes" id="UP000188613"/>
    </source>
</evidence>
<keyword evidence="3" id="KW-1185">Reference proteome</keyword>
<gene>
    <name evidence="2" type="ORF">BTO28_08680</name>
</gene>
<keyword evidence="1" id="KW-1133">Transmembrane helix</keyword>
<organism evidence="2 3">
    <name type="scientific">Domibacillus epiphyticus</name>
    <dbReference type="NCBI Taxonomy" id="1714355"/>
    <lineage>
        <taxon>Bacteria</taxon>
        <taxon>Bacillati</taxon>
        <taxon>Bacillota</taxon>
        <taxon>Bacilli</taxon>
        <taxon>Bacillales</taxon>
        <taxon>Bacillaceae</taxon>
        <taxon>Domibacillus</taxon>
    </lineage>
</organism>
<reference evidence="2 3" key="1">
    <citation type="submission" date="2016-12" db="EMBL/GenBank/DDBJ databases">
        <title>Domibacillus sp. SAB 38T whole genome sequencing.</title>
        <authorList>
            <person name="Verma A."/>
            <person name="Ojha A.K."/>
            <person name="Krishnamurthi S."/>
        </authorList>
    </citation>
    <scope>NUCLEOTIDE SEQUENCE [LARGE SCALE GENOMIC DNA]</scope>
    <source>
        <strain evidence="2 3">SAB 38</strain>
    </source>
</reference>
<feature type="transmembrane region" description="Helical" evidence="1">
    <location>
        <begin position="12"/>
        <end position="38"/>
    </location>
</feature>